<evidence type="ECO:0000256" key="11">
    <source>
        <dbReference type="ARBA" id="ARBA00044053"/>
    </source>
</evidence>
<dbReference type="InterPro" id="IPR050558">
    <property type="entry name" value="PTS_Sugar-Specific_Components"/>
</dbReference>
<evidence type="ECO:0000256" key="9">
    <source>
        <dbReference type="ARBA" id="ARBA00022989"/>
    </source>
</evidence>
<keyword evidence="5" id="KW-0808">Transferase</keyword>
<feature type="transmembrane region" description="Helical" evidence="17">
    <location>
        <begin position="207"/>
        <end position="229"/>
    </location>
</feature>
<evidence type="ECO:0000256" key="17">
    <source>
        <dbReference type="SAM" id="Phobius"/>
    </source>
</evidence>
<feature type="transmembrane region" description="Helical" evidence="17">
    <location>
        <begin position="298"/>
        <end position="317"/>
    </location>
</feature>
<evidence type="ECO:0000256" key="10">
    <source>
        <dbReference type="ARBA" id="ARBA00023136"/>
    </source>
</evidence>
<dbReference type="EC" id="2.7.1.211" evidence="11"/>
<dbReference type="InterPro" id="IPR011055">
    <property type="entry name" value="Dup_hybrid_motif"/>
</dbReference>
<gene>
    <name evidence="21" type="ORF">IV66_GL001976</name>
</gene>
<dbReference type="InterPro" id="IPR003352">
    <property type="entry name" value="PTS_EIIC"/>
</dbReference>
<reference evidence="21 22" key="1">
    <citation type="journal article" date="2015" name="Genome Announc.">
        <title>Expanding the biotechnology potential of lactobacilli through comparative genomics of 213 strains and associated genera.</title>
        <authorList>
            <person name="Sun Z."/>
            <person name="Harris H.M."/>
            <person name="McCann A."/>
            <person name="Guo C."/>
            <person name="Argimon S."/>
            <person name="Zhang W."/>
            <person name="Yang X."/>
            <person name="Jeffery I.B."/>
            <person name="Cooney J.C."/>
            <person name="Kagawa T.F."/>
            <person name="Liu W."/>
            <person name="Song Y."/>
            <person name="Salvetti E."/>
            <person name="Wrobel A."/>
            <person name="Rasinkangas P."/>
            <person name="Parkhill J."/>
            <person name="Rea M.C."/>
            <person name="O'Sullivan O."/>
            <person name="Ritari J."/>
            <person name="Douillard F.P."/>
            <person name="Paul Ross R."/>
            <person name="Yang R."/>
            <person name="Briner A.E."/>
            <person name="Felis G.E."/>
            <person name="de Vos W.M."/>
            <person name="Barrangou R."/>
            <person name="Klaenhammer T.R."/>
            <person name="Caufield P.W."/>
            <person name="Cui Y."/>
            <person name="Zhang H."/>
            <person name="O'Toole P.W."/>
        </authorList>
    </citation>
    <scope>NUCLEOTIDE SEQUENCE [LARGE SCALE GENOMIC DNA]</scope>
    <source>
        <strain evidence="21 22">NBRC 103219</strain>
    </source>
</reference>
<organism evidence="21 22">
    <name type="scientific">Ligilactobacillus pobuzihii</name>
    <dbReference type="NCBI Taxonomy" id="449659"/>
    <lineage>
        <taxon>Bacteria</taxon>
        <taxon>Bacillati</taxon>
        <taxon>Bacillota</taxon>
        <taxon>Bacilli</taxon>
        <taxon>Lactobacillales</taxon>
        <taxon>Lactobacillaceae</taxon>
        <taxon>Ligilactobacillus</taxon>
    </lineage>
</organism>
<dbReference type="PROSITE" id="PS51103">
    <property type="entry name" value="PTS_EIIC_TYPE_1"/>
    <property type="match status" value="1"/>
</dbReference>
<proteinExistence type="predicted"/>
<keyword evidence="7 17" id="KW-0812">Transmembrane</keyword>
<dbReference type="GO" id="GO:0015771">
    <property type="term" value="P:trehalose transport"/>
    <property type="evidence" value="ECO:0007669"/>
    <property type="project" value="TreeGrafter"/>
</dbReference>
<keyword evidence="8" id="KW-0418">Kinase</keyword>
<feature type="active site" description="Phosphocysteine intermediate; for EIIB activity" evidence="16">
    <location>
        <position position="26"/>
    </location>
</feature>
<dbReference type="GO" id="GO:0009401">
    <property type="term" value="P:phosphoenolpyruvate-dependent sugar phosphotransferase system"/>
    <property type="evidence" value="ECO:0007669"/>
    <property type="project" value="UniProtKB-KW"/>
</dbReference>
<evidence type="ECO:0000313" key="22">
    <source>
        <dbReference type="Proteomes" id="UP000051886"/>
    </source>
</evidence>
<feature type="transmembrane region" description="Helical" evidence="17">
    <location>
        <begin position="145"/>
        <end position="164"/>
    </location>
</feature>
<dbReference type="FunFam" id="3.30.1360.60:FF:000001">
    <property type="entry name" value="PTS system glucose-specific IIBC component PtsG"/>
    <property type="match status" value="1"/>
</dbReference>
<feature type="domain" description="PTS EIIC type-1" evidence="20">
    <location>
        <begin position="106"/>
        <end position="459"/>
    </location>
</feature>
<dbReference type="AlphaFoldDB" id="A0A0R2L9M4"/>
<dbReference type="Gene3D" id="3.30.1360.60">
    <property type="entry name" value="Glucose permease domain IIB"/>
    <property type="match status" value="1"/>
</dbReference>
<dbReference type="OrthoDB" id="9769191at2"/>
<evidence type="ECO:0000256" key="7">
    <source>
        <dbReference type="ARBA" id="ARBA00022692"/>
    </source>
</evidence>
<dbReference type="PANTHER" id="PTHR30175">
    <property type="entry name" value="PHOSPHOTRANSFERASE SYSTEM TRANSPORT PROTEIN"/>
    <property type="match status" value="1"/>
</dbReference>
<dbReference type="InterPro" id="IPR036878">
    <property type="entry name" value="Glu_permease_IIB"/>
</dbReference>
<accession>A0A0R2L9M4</accession>
<keyword evidence="4" id="KW-0762">Sugar transport</keyword>
<dbReference type="Pfam" id="PF02378">
    <property type="entry name" value="PTS_EIIC"/>
    <property type="match status" value="1"/>
</dbReference>
<dbReference type="Pfam" id="PF00358">
    <property type="entry name" value="PTS_EIIA_1"/>
    <property type="match status" value="1"/>
</dbReference>
<name>A0A0R2L9M4_9LACO</name>
<evidence type="ECO:0000256" key="12">
    <source>
        <dbReference type="ARBA" id="ARBA00045139"/>
    </source>
</evidence>
<feature type="transmembrane region" description="Helical" evidence="17">
    <location>
        <begin position="241"/>
        <end position="262"/>
    </location>
</feature>
<evidence type="ECO:0000256" key="4">
    <source>
        <dbReference type="ARBA" id="ARBA00022597"/>
    </source>
</evidence>
<feature type="domain" description="PTS EIIB type-1" evidence="19">
    <location>
        <begin position="4"/>
        <end position="86"/>
    </location>
</feature>
<dbReference type="InterPro" id="IPR011297">
    <property type="entry name" value="PTS_IIABC_b_glu"/>
</dbReference>
<dbReference type="Gene3D" id="2.70.70.10">
    <property type="entry name" value="Glucose Permease (Domain IIA)"/>
    <property type="match status" value="1"/>
</dbReference>
<dbReference type="PANTHER" id="PTHR30175:SF1">
    <property type="entry name" value="PTS SYSTEM ARBUTIN-, CELLOBIOSE-, AND SALICIN-SPECIFIC EIIBC COMPONENT-RELATED"/>
    <property type="match status" value="1"/>
</dbReference>
<evidence type="ECO:0000259" key="20">
    <source>
        <dbReference type="PROSITE" id="PS51103"/>
    </source>
</evidence>
<dbReference type="InterPro" id="IPR001996">
    <property type="entry name" value="PTS_IIB_1"/>
</dbReference>
<dbReference type="NCBIfam" id="TIGR01995">
    <property type="entry name" value="PTS-II-ABC-beta"/>
    <property type="match status" value="1"/>
</dbReference>
<feature type="domain" description="PTS EIIA type-1" evidence="18">
    <location>
        <begin position="479"/>
        <end position="583"/>
    </location>
</feature>
<comment type="subcellular location">
    <subcellularLocation>
        <location evidence="1">Cell membrane</location>
        <topology evidence="1">Multi-pass membrane protein</topology>
    </subcellularLocation>
</comment>
<dbReference type="PROSITE" id="PS00371">
    <property type="entry name" value="PTS_EIIA_TYPE_1_HIS"/>
    <property type="match status" value="1"/>
</dbReference>
<dbReference type="CDD" id="cd00212">
    <property type="entry name" value="PTS_IIB_glc"/>
    <property type="match status" value="1"/>
</dbReference>
<evidence type="ECO:0000256" key="15">
    <source>
        <dbReference type="ARBA" id="ARBA00081008"/>
    </source>
</evidence>
<evidence type="ECO:0000256" key="5">
    <source>
        <dbReference type="ARBA" id="ARBA00022679"/>
    </source>
</evidence>
<dbReference type="PROSITE" id="PS51098">
    <property type="entry name" value="PTS_EIIB_TYPE_1"/>
    <property type="match status" value="1"/>
</dbReference>
<evidence type="ECO:0000256" key="6">
    <source>
        <dbReference type="ARBA" id="ARBA00022683"/>
    </source>
</evidence>
<comment type="caution">
    <text evidence="21">The sequence shown here is derived from an EMBL/GenBank/DDBJ whole genome shotgun (WGS) entry which is preliminary data.</text>
</comment>
<comment type="catalytic activity">
    <reaction evidence="13">
        <text>N(pros)-phospho-L-histidyl-[protein](out) + sucrose = sucrose 6(G)-phosphate(in) + L-histidyl-[protein]</text>
        <dbReference type="Rhea" id="RHEA:49236"/>
        <dbReference type="Rhea" id="RHEA-COMP:9745"/>
        <dbReference type="Rhea" id="RHEA-COMP:9746"/>
        <dbReference type="ChEBI" id="CHEBI:17992"/>
        <dbReference type="ChEBI" id="CHEBI:29979"/>
        <dbReference type="ChEBI" id="CHEBI:64837"/>
        <dbReference type="ChEBI" id="CHEBI:91002"/>
        <dbReference type="EC" id="2.7.1.211"/>
    </reaction>
</comment>
<feature type="transmembrane region" description="Helical" evidence="17">
    <location>
        <begin position="323"/>
        <end position="344"/>
    </location>
</feature>
<evidence type="ECO:0000256" key="16">
    <source>
        <dbReference type="PROSITE-ProRule" id="PRU00421"/>
    </source>
</evidence>
<dbReference type="PROSITE" id="PS01035">
    <property type="entry name" value="PTS_EIIB_TYPE_1_CYS"/>
    <property type="match status" value="1"/>
</dbReference>
<sequence length="619" mass="65667">MEQEKLAKQILENVGGSQNINEAWHCATRIRFKLKDENQAQTEKIENLPGVIAVVKSAGQYQVVIGNSVAQVFSPLARQAGLNNTEKDSQNTETTDKGTIFDRFIGYISSVFTPFLGALAGAGILKGLLALLVSFNWLTEKSGTYLIWNAAGDSIFYFLPVVLGLTAAKRMKVDQFVGMGIALALVYPDLVNVFSDGQNLSFLGIPVISATYTSSVIPILLAIWILSYLEPIIKKIFPEAVRNIFVPFTSLLIMVPLTLLVVGPIGSAIGAGISSLVMGAYNFVPALAGLIVGGFWEVFVIFGVHWAFVPIMINNLSQSGTDVLQPLAAAAVLSQTGAALGVFLKAHNKKTKALAGSTTITGLFGITEPIVYGITLKFKRSFICAVISGAIGGAIIGTAGGRATAQTLVSVLSIPTFIGHGFVGTLIGLTVSFILGTILTFFFGFKEDSNESNNDDIPSKTRINSPIAGTLLPLSAVNDEVFSTETMGKGIAIVPTNNTVTAPVSGTISAVFPTSHAIGMTSDSGVEILLHLGIDTVELEGKYFETLVQNGQVVSQGAPLIKFDPEKIKEEGYDPTVMLIITNTNQYTIATTNETAATSDTEVLSVEPQVANIQVSSNN</sequence>
<feature type="transmembrane region" description="Helical" evidence="17">
    <location>
        <begin position="382"/>
        <end position="401"/>
    </location>
</feature>
<dbReference type="PATRIC" id="fig|449659.4.peg.2029"/>
<dbReference type="SUPFAM" id="SSF55604">
    <property type="entry name" value="Glucose permease domain IIB"/>
    <property type="match status" value="1"/>
</dbReference>
<dbReference type="InterPro" id="IPR001127">
    <property type="entry name" value="PTS_EIIA_1_perm"/>
</dbReference>
<evidence type="ECO:0000313" key="21">
    <source>
        <dbReference type="EMBL" id="KRN98443.1"/>
    </source>
</evidence>
<dbReference type="NCBIfam" id="TIGR00830">
    <property type="entry name" value="PTBA"/>
    <property type="match status" value="1"/>
</dbReference>
<feature type="transmembrane region" description="Helical" evidence="17">
    <location>
        <begin position="421"/>
        <end position="445"/>
    </location>
</feature>
<dbReference type="GO" id="GO:0016301">
    <property type="term" value="F:kinase activity"/>
    <property type="evidence" value="ECO:0007669"/>
    <property type="project" value="UniProtKB-KW"/>
</dbReference>
<comment type="function">
    <text evidence="12">The phosphoenolpyruvate-dependent sugar phosphotransferase system (sugar PTS), a major carbohydrate active transport system, catalyzes the phosphorylation of incoming sugar substrates concomitantly with their translocation across the cell membrane. This system is involved in sucrose transport.</text>
</comment>
<dbReference type="STRING" id="449659.IV66_GL001976"/>
<evidence type="ECO:0000259" key="19">
    <source>
        <dbReference type="PROSITE" id="PS51098"/>
    </source>
</evidence>
<evidence type="ECO:0000256" key="14">
    <source>
        <dbReference type="ARBA" id="ARBA00074554"/>
    </source>
</evidence>
<keyword evidence="2" id="KW-0813">Transport</keyword>
<dbReference type="GO" id="GO:0008982">
    <property type="term" value="F:protein-N(PI)-phosphohistidine-sugar phosphotransferase activity"/>
    <property type="evidence" value="ECO:0007669"/>
    <property type="project" value="InterPro"/>
</dbReference>
<dbReference type="PROSITE" id="PS51093">
    <property type="entry name" value="PTS_EIIA_TYPE_1"/>
    <property type="match status" value="1"/>
</dbReference>
<evidence type="ECO:0000256" key="1">
    <source>
        <dbReference type="ARBA" id="ARBA00004651"/>
    </source>
</evidence>
<dbReference type="InterPro" id="IPR013013">
    <property type="entry name" value="PTS_EIIC_1"/>
</dbReference>
<evidence type="ECO:0000259" key="18">
    <source>
        <dbReference type="PROSITE" id="PS51093"/>
    </source>
</evidence>
<feature type="transmembrane region" description="Helical" evidence="17">
    <location>
        <begin position="104"/>
        <end position="125"/>
    </location>
</feature>
<keyword evidence="9 17" id="KW-1133">Transmembrane helix</keyword>
<dbReference type="EMBL" id="JQCN01000047">
    <property type="protein sequence ID" value="KRN98443.1"/>
    <property type="molecule type" value="Genomic_DNA"/>
</dbReference>
<keyword evidence="22" id="KW-1185">Reference proteome</keyword>
<keyword evidence="6" id="KW-0598">Phosphotransferase system</keyword>
<protein>
    <recommendedName>
        <fullName evidence="14">PTS system sucrose-specific EIIBCA component</fullName>
        <ecNumber evidence="11">2.7.1.211</ecNumber>
    </recommendedName>
    <alternativeName>
        <fullName evidence="15">EIIBCA-Scr</fullName>
    </alternativeName>
</protein>
<evidence type="ECO:0000256" key="3">
    <source>
        <dbReference type="ARBA" id="ARBA00022475"/>
    </source>
</evidence>
<dbReference type="Pfam" id="PF00367">
    <property type="entry name" value="PTS_EIIB"/>
    <property type="match status" value="1"/>
</dbReference>
<dbReference type="GO" id="GO:0090589">
    <property type="term" value="F:protein-phosphocysteine-trehalose phosphotransferase system transporter activity"/>
    <property type="evidence" value="ECO:0007669"/>
    <property type="project" value="TreeGrafter"/>
</dbReference>
<evidence type="ECO:0000256" key="13">
    <source>
        <dbReference type="ARBA" id="ARBA00048931"/>
    </source>
</evidence>
<dbReference type="Proteomes" id="UP000051886">
    <property type="component" value="Unassembled WGS sequence"/>
</dbReference>
<evidence type="ECO:0000256" key="2">
    <source>
        <dbReference type="ARBA" id="ARBA00022448"/>
    </source>
</evidence>
<keyword evidence="10 17" id="KW-0472">Membrane</keyword>
<dbReference type="InterPro" id="IPR018113">
    <property type="entry name" value="PTrfase_EIIB_Cys"/>
</dbReference>
<feature type="transmembrane region" description="Helical" evidence="17">
    <location>
        <begin position="176"/>
        <end position="195"/>
    </location>
</feature>
<dbReference type="RefSeq" id="WP_017866866.1">
    <property type="nucleotide sequence ID" value="NZ_BJYB01000043.1"/>
</dbReference>
<dbReference type="SUPFAM" id="SSF51261">
    <property type="entry name" value="Duplicated hybrid motif"/>
    <property type="match status" value="1"/>
</dbReference>
<evidence type="ECO:0000256" key="8">
    <source>
        <dbReference type="ARBA" id="ARBA00022777"/>
    </source>
</evidence>
<keyword evidence="3" id="KW-1003">Cell membrane</keyword>
<dbReference type="GO" id="GO:0005886">
    <property type="term" value="C:plasma membrane"/>
    <property type="evidence" value="ECO:0007669"/>
    <property type="project" value="UniProtKB-SubCell"/>
</dbReference>
<dbReference type="FunFam" id="2.70.70.10:FF:000001">
    <property type="entry name" value="PTS system glucose-specific IIA component"/>
    <property type="match status" value="1"/>
</dbReference>